<dbReference type="CDD" id="cd06582">
    <property type="entry name" value="TM_PBP1_LivH_like"/>
    <property type="match status" value="1"/>
</dbReference>
<dbReference type="GO" id="GO:0015192">
    <property type="term" value="F:L-phenylalanine transmembrane transporter activity"/>
    <property type="evidence" value="ECO:0007669"/>
    <property type="project" value="TreeGrafter"/>
</dbReference>
<evidence type="ECO:0000256" key="3">
    <source>
        <dbReference type="ARBA" id="ARBA00022475"/>
    </source>
</evidence>
<dbReference type="GO" id="GO:0015190">
    <property type="term" value="F:L-leucine transmembrane transporter activity"/>
    <property type="evidence" value="ECO:0007669"/>
    <property type="project" value="TreeGrafter"/>
</dbReference>
<keyword evidence="2" id="KW-0813">Transport</keyword>
<dbReference type="InterPro" id="IPR052157">
    <property type="entry name" value="BCAA_transport_permease"/>
</dbReference>
<dbReference type="GO" id="GO:1903806">
    <property type="term" value="P:L-isoleucine import across plasma membrane"/>
    <property type="evidence" value="ECO:0007669"/>
    <property type="project" value="TreeGrafter"/>
</dbReference>
<protein>
    <submittedName>
        <fullName evidence="11">Branched-chain amino acid ABC transporter permease</fullName>
    </submittedName>
</protein>
<dbReference type="PANTHER" id="PTHR11795">
    <property type="entry name" value="BRANCHED-CHAIN AMINO ACID TRANSPORT SYSTEM PERMEASE PROTEIN LIVH"/>
    <property type="match status" value="1"/>
</dbReference>
<dbReference type="GO" id="GO:0015808">
    <property type="term" value="P:L-alanine transport"/>
    <property type="evidence" value="ECO:0007669"/>
    <property type="project" value="TreeGrafter"/>
</dbReference>
<dbReference type="PANTHER" id="PTHR11795:SF371">
    <property type="entry name" value="HIGH-AFFINITY BRANCHED-CHAIN AMINO ACID TRANSPORT SYSTEM PERMEASE PROTEIN LIVH"/>
    <property type="match status" value="1"/>
</dbReference>
<dbReference type="GO" id="GO:0015188">
    <property type="term" value="F:L-isoleucine transmembrane transporter activity"/>
    <property type="evidence" value="ECO:0007669"/>
    <property type="project" value="TreeGrafter"/>
</dbReference>
<evidence type="ECO:0000256" key="10">
    <source>
        <dbReference type="SAM" id="Phobius"/>
    </source>
</evidence>
<evidence type="ECO:0000256" key="5">
    <source>
        <dbReference type="ARBA" id="ARBA00022692"/>
    </source>
</evidence>
<evidence type="ECO:0000256" key="9">
    <source>
        <dbReference type="ARBA" id="ARBA00037998"/>
    </source>
</evidence>
<dbReference type="EMBL" id="NMTQ01000009">
    <property type="protein sequence ID" value="PDX59817.1"/>
    <property type="molecule type" value="Genomic_DNA"/>
</dbReference>
<keyword evidence="4" id="KW-0997">Cell inner membrane</keyword>
<feature type="transmembrane region" description="Helical" evidence="10">
    <location>
        <begin position="6"/>
        <end position="28"/>
    </location>
</feature>
<feature type="transmembrane region" description="Helical" evidence="10">
    <location>
        <begin position="258"/>
        <end position="278"/>
    </location>
</feature>
<feature type="transmembrane region" description="Helical" evidence="10">
    <location>
        <begin position="228"/>
        <end position="251"/>
    </location>
</feature>
<dbReference type="GO" id="GO:0005886">
    <property type="term" value="C:plasma membrane"/>
    <property type="evidence" value="ECO:0007669"/>
    <property type="project" value="UniProtKB-SubCell"/>
</dbReference>
<accession>A0A2A6ZEL2</accession>
<feature type="transmembrane region" description="Helical" evidence="10">
    <location>
        <begin position="35"/>
        <end position="56"/>
    </location>
</feature>
<evidence type="ECO:0000313" key="11">
    <source>
        <dbReference type="EMBL" id="PDX59817.1"/>
    </source>
</evidence>
<sequence>MAAKFLPYLLAGISVGGQYALIAIGYTMVYGILRLINFAHGDIFTVAGFLMVYAAASLPLTISIPLVVVATVLLGIAVEKIAYKPLRTAPRMSVMISAIGMSYLLQNSMWYVTGGLAKQYPALPWISDTVTVLGCQTKRVTVVTPFLVIVLVAALVTLIQKTKIGMAMRAASRDFETAQLMGIKINNIISFTFAVGSFLAAIGSMMYFSNYTAVTPTVGAMPGLKAFVAAVFGGIGSIPGAVIGGFIIGICESLIKGAGATTFSDAFTFALLIVVLAVKPTGLFSENLTEKV</sequence>
<dbReference type="Pfam" id="PF02653">
    <property type="entry name" value="BPD_transp_2"/>
    <property type="match status" value="1"/>
</dbReference>
<dbReference type="GO" id="GO:0042941">
    <property type="term" value="P:D-alanine transmembrane transport"/>
    <property type="evidence" value="ECO:0007669"/>
    <property type="project" value="TreeGrafter"/>
</dbReference>
<keyword evidence="6" id="KW-0029">Amino-acid transport</keyword>
<dbReference type="GO" id="GO:0005304">
    <property type="term" value="F:L-valine transmembrane transporter activity"/>
    <property type="evidence" value="ECO:0007669"/>
    <property type="project" value="TreeGrafter"/>
</dbReference>
<evidence type="ECO:0000256" key="8">
    <source>
        <dbReference type="ARBA" id="ARBA00023136"/>
    </source>
</evidence>
<comment type="caution">
    <text evidence="11">The sequence shown here is derived from an EMBL/GenBank/DDBJ whole genome shotgun (WGS) entry which is preliminary data.</text>
</comment>
<feature type="transmembrane region" description="Helical" evidence="10">
    <location>
        <begin position="140"/>
        <end position="159"/>
    </location>
</feature>
<gene>
    <name evidence="11" type="ORF">CGS46_00365</name>
</gene>
<evidence type="ECO:0000256" key="7">
    <source>
        <dbReference type="ARBA" id="ARBA00022989"/>
    </source>
</evidence>
<reference evidence="11 12" key="1">
    <citation type="journal article" date="2017" name="Front. Microbiol.">
        <title>New Insights into the Diversity of the Genus Faecalibacterium.</title>
        <authorList>
            <person name="Benevides L."/>
            <person name="Burman S."/>
            <person name="Martin R."/>
            <person name="Robert V."/>
            <person name="Thomas M."/>
            <person name="Miquel S."/>
            <person name="Chain F."/>
            <person name="Sokol H."/>
            <person name="Bermudez-Humaran L.G."/>
            <person name="Morrison M."/>
            <person name="Langella P."/>
            <person name="Azevedo V.A."/>
            <person name="Chatel J.M."/>
            <person name="Soares S."/>
        </authorList>
    </citation>
    <scope>NUCLEOTIDE SEQUENCE [LARGE SCALE GENOMIC DNA]</scope>
    <source>
        <strain evidence="12">CNCM I-4540</strain>
    </source>
</reference>
<organism evidence="11 12">
    <name type="scientific">Faecalibacterium langellae</name>
    <dbReference type="NCBI Taxonomy" id="3435293"/>
    <lineage>
        <taxon>Bacteria</taxon>
        <taxon>Bacillati</taxon>
        <taxon>Bacillota</taxon>
        <taxon>Clostridia</taxon>
        <taxon>Eubacteriales</taxon>
        <taxon>Oscillospiraceae</taxon>
        <taxon>Faecalibacterium</taxon>
    </lineage>
</organism>
<comment type="subcellular location">
    <subcellularLocation>
        <location evidence="1">Cell membrane</location>
        <topology evidence="1">Multi-pass membrane protein</topology>
    </subcellularLocation>
</comment>
<feature type="transmembrane region" description="Helical" evidence="10">
    <location>
        <begin position="94"/>
        <end position="113"/>
    </location>
</feature>
<keyword evidence="3" id="KW-1003">Cell membrane</keyword>
<evidence type="ECO:0000256" key="6">
    <source>
        <dbReference type="ARBA" id="ARBA00022970"/>
    </source>
</evidence>
<feature type="transmembrane region" description="Helical" evidence="10">
    <location>
        <begin position="188"/>
        <end position="208"/>
    </location>
</feature>
<name>A0A2A6ZEL2_9FIRM</name>
<proteinExistence type="inferred from homology"/>
<dbReference type="Proteomes" id="UP000220752">
    <property type="component" value="Unassembled WGS sequence"/>
</dbReference>
<comment type="similarity">
    <text evidence="9">Belongs to the binding-protein-dependent transport system permease family. LivHM subfamily.</text>
</comment>
<keyword evidence="7 10" id="KW-1133">Transmembrane helix</keyword>
<evidence type="ECO:0000256" key="4">
    <source>
        <dbReference type="ARBA" id="ARBA00022519"/>
    </source>
</evidence>
<evidence type="ECO:0000256" key="2">
    <source>
        <dbReference type="ARBA" id="ARBA00022448"/>
    </source>
</evidence>
<keyword evidence="12" id="KW-1185">Reference proteome</keyword>
<keyword evidence="5 10" id="KW-0812">Transmembrane</keyword>
<dbReference type="AlphaFoldDB" id="A0A2A6ZEL2"/>
<keyword evidence="8 10" id="KW-0472">Membrane</keyword>
<dbReference type="InterPro" id="IPR001851">
    <property type="entry name" value="ABC_transp_permease"/>
</dbReference>
<evidence type="ECO:0000256" key="1">
    <source>
        <dbReference type="ARBA" id="ARBA00004651"/>
    </source>
</evidence>
<evidence type="ECO:0000313" key="12">
    <source>
        <dbReference type="Proteomes" id="UP000220752"/>
    </source>
</evidence>